<dbReference type="InterPro" id="IPR003593">
    <property type="entry name" value="AAA+_ATPase"/>
</dbReference>
<organism evidence="9 10">
    <name type="scientific">Brevibacillus ruminantium</name>
    <dbReference type="NCBI Taxonomy" id="2950604"/>
    <lineage>
        <taxon>Bacteria</taxon>
        <taxon>Bacillati</taxon>
        <taxon>Bacillota</taxon>
        <taxon>Bacilli</taxon>
        <taxon>Bacillales</taxon>
        <taxon>Paenibacillaceae</taxon>
        <taxon>Brevibacillus</taxon>
    </lineage>
</organism>
<dbReference type="PANTHER" id="PTHR43297">
    <property type="entry name" value="OLIGOPEPTIDE TRANSPORT ATP-BINDING PROTEIN APPD"/>
    <property type="match status" value="1"/>
</dbReference>
<dbReference type="Pfam" id="PF00005">
    <property type="entry name" value="ABC_tran"/>
    <property type="match status" value="1"/>
</dbReference>
<keyword evidence="10" id="KW-1185">Reference proteome</keyword>
<dbReference type="Gene3D" id="3.40.50.300">
    <property type="entry name" value="P-loop containing nucleotide triphosphate hydrolases"/>
    <property type="match status" value="1"/>
</dbReference>
<dbReference type="InterPro" id="IPR027417">
    <property type="entry name" value="P-loop_NTPase"/>
</dbReference>
<keyword evidence="6 9" id="KW-0067">ATP-binding</keyword>
<sequence length="321" mass="35480">MSQPLLEIENLQTHFFTDRGQIPAVDGVTIHVKKGEVLGIVGESGCGKSVTSLSVMQLVPHPPGKIVGGSIRFKGEDLVQASEKRMREIRGNEIAMIFQEPMTSLNPVYTIGDQIGEAIRLHTKVNKKEALRRAVEMLKKVGIPRADAIVHEYPHQLSGGMRQRVMIAMAMACNPELLIADEPTTALDVTIQAQILDLMRHVNEEFGTAILLITHDLGVVAEMCHRVVVMYAGNVVEEGDVRSILKEPKHPYTIGLLNSLPKLEVSQERLYSIPGNVPLPGSLKVGCRFSPRCEQADDKCRTQMPELKTVGANHRARCWMT</sequence>
<dbReference type="InterPro" id="IPR013563">
    <property type="entry name" value="Oligopep_ABC_C"/>
</dbReference>
<dbReference type="SMART" id="SM00382">
    <property type="entry name" value="AAA"/>
    <property type="match status" value="1"/>
</dbReference>
<feature type="domain" description="ABC transporter" evidence="8">
    <location>
        <begin position="6"/>
        <end position="257"/>
    </location>
</feature>
<dbReference type="EMBL" id="CP098755">
    <property type="protein sequence ID" value="USG63900.1"/>
    <property type="molecule type" value="Genomic_DNA"/>
</dbReference>
<keyword evidence="4" id="KW-1003">Cell membrane</keyword>
<dbReference type="Proteomes" id="UP001056500">
    <property type="component" value="Chromosome"/>
</dbReference>
<keyword evidence="3" id="KW-0813">Transport</keyword>
<evidence type="ECO:0000256" key="3">
    <source>
        <dbReference type="ARBA" id="ARBA00022448"/>
    </source>
</evidence>
<accession>A0ABY4W9Q4</accession>
<evidence type="ECO:0000259" key="8">
    <source>
        <dbReference type="PROSITE" id="PS50893"/>
    </source>
</evidence>
<dbReference type="InterPro" id="IPR050388">
    <property type="entry name" value="ABC_Ni/Peptide_Import"/>
</dbReference>
<evidence type="ECO:0000256" key="1">
    <source>
        <dbReference type="ARBA" id="ARBA00004202"/>
    </source>
</evidence>
<evidence type="ECO:0000256" key="2">
    <source>
        <dbReference type="ARBA" id="ARBA00005417"/>
    </source>
</evidence>
<dbReference type="PROSITE" id="PS50893">
    <property type="entry name" value="ABC_TRANSPORTER_2"/>
    <property type="match status" value="1"/>
</dbReference>
<evidence type="ECO:0000313" key="9">
    <source>
        <dbReference type="EMBL" id="USG63900.1"/>
    </source>
</evidence>
<dbReference type="CDD" id="cd03257">
    <property type="entry name" value="ABC_NikE_OppD_transporters"/>
    <property type="match status" value="1"/>
</dbReference>
<protein>
    <submittedName>
        <fullName evidence="9">ABC transporter ATP-binding protein</fullName>
    </submittedName>
</protein>
<proteinExistence type="inferred from homology"/>
<dbReference type="SUPFAM" id="SSF52540">
    <property type="entry name" value="P-loop containing nucleoside triphosphate hydrolases"/>
    <property type="match status" value="1"/>
</dbReference>
<evidence type="ECO:0000256" key="4">
    <source>
        <dbReference type="ARBA" id="ARBA00022475"/>
    </source>
</evidence>
<evidence type="ECO:0000256" key="5">
    <source>
        <dbReference type="ARBA" id="ARBA00022741"/>
    </source>
</evidence>
<dbReference type="NCBIfam" id="TIGR01727">
    <property type="entry name" value="oligo_HPY"/>
    <property type="match status" value="1"/>
</dbReference>
<dbReference type="PANTHER" id="PTHR43297:SF2">
    <property type="entry name" value="DIPEPTIDE TRANSPORT ATP-BINDING PROTEIN DPPD"/>
    <property type="match status" value="1"/>
</dbReference>
<comment type="similarity">
    <text evidence="2">Belongs to the ABC transporter superfamily.</text>
</comment>
<comment type="subcellular location">
    <subcellularLocation>
        <location evidence="1">Cell membrane</location>
        <topology evidence="1">Peripheral membrane protein</topology>
    </subcellularLocation>
</comment>
<keyword evidence="7" id="KW-0472">Membrane</keyword>
<dbReference type="PROSITE" id="PS00211">
    <property type="entry name" value="ABC_TRANSPORTER_1"/>
    <property type="match status" value="1"/>
</dbReference>
<dbReference type="InterPro" id="IPR003439">
    <property type="entry name" value="ABC_transporter-like_ATP-bd"/>
</dbReference>
<dbReference type="InterPro" id="IPR017871">
    <property type="entry name" value="ABC_transporter-like_CS"/>
</dbReference>
<dbReference type="GO" id="GO:0005524">
    <property type="term" value="F:ATP binding"/>
    <property type="evidence" value="ECO:0007669"/>
    <property type="project" value="UniProtKB-KW"/>
</dbReference>
<evidence type="ECO:0000256" key="6">
    <source>
        <dbReference type="ARBA" id="ARBA00022840"/>
    </source>
</evidence>
<evidence type="ECO:0000313" key="10">
    <source>
        <dbReference type="Proteomes" id="UP001056500"/>
    </source>
</evidence>
<dbReference type="Pfam" id="PF08352">
    <property type="entry name" value="oligo_HPY"/>
    <property type="match status" value="1"/>
</dbReference>
<reference evidence="9" key="1">
    <citation type="submission" date="2022-06" db="EMBL/GenBank/DDBJ databases">
        <title>Genome sequencing of Brevibacillus sp. BB3-R1.</title>
        <authorList>
            <person name="Heo J."/>
            <person name="Lee D."/>
            <person name="Won M."/>
            <person name="Han B.-H."/>
            <person name="Hong S.-B."/>
            <person name="Kwon S.-W."/>
        </authorList>
    </citation>
    <scope>NUCLEOTIDE SEQUENCE</scope>
    <source>
        <strain evidence="9">BB3-R1</strain>
    </source>
</reference>
<keyword evidence="5" id="KW-0547">Nucleotide-binding</keyword>
<gene>
    <name evidence="9" type="ORF">NDK47_17255</name>
</gene>
<name>A0ABY4W9Q4_9BACL</name>
<evidence type="ECO:0000256" key="7">
    <source>
        <dbReference type="ARBA" id="ARBA00023136"/>
    </source>
</evidence>
<dbReference type="RefSeq" id="WP_251870982.1">
    <property type="nucleotide sequence ID" value="NZ_CP098755.1"/>
</dbReference>